<sequence>EGSEEARYLANFRKPYNNNNNGSGWGNNMQGQGSAQQQQRPPSRMEETLNQFMLMTQGNFEAMKSSQETSNK</sequence>
<comment type="caution">
    <text evidence="2">The sequence shown here is derived from an EMBL/GenBank/DDBJ whole genome shotgun (WGS) entry which is preliminary data.</text>
</comment>
<dbReference type="EMBL" id="ASHM01234619">
    <property type="protein sequence ID" value="PNX68791.1"/>
    <property type="molecule type" value="Genomic_DNA"/>
</dbReference>
<reference evidence="2 3" key="1">
    <citation type="journal article" date="2014" name="Am. J. Bot.">
        <title>Genome assembly and annotation for red clover (Trifolium pratense; Fabaceae).</title>
        <authorList>
            <person name="Istvanek J."/>
            <person name="Jaros M."/>
            <person name="Krenek A."/>
            <person name="Repkova J."/>
        </authorList>
    </citation>
    <scope>NUCLEOTIDE SEQUENCE [LARGE SCALE GENOMIC DNA]</scope>
    <source>
        <strain evidence="3">cv. Tatra</strain>
        <tissue evidence="2">Young leaves</tissue>
    </source>
</reference>
<gene>
    <name evidence="2" type="ORF">L195_g064141</name>
</gene>
<dbReference type="AlphaFoldDB" id="A0A2K3KR92"/>
<feature type="region of interest" description="Disordered" evidence="1">
    <location>
        <begin position="1"/>
        <end position="45"/>
    </location>
</feature>
<protein>
    <submittedName>
        <fullName evidence="2">Uncharacterized protein</fullName>
    </submittedName>
</protein>
<organism evidence="2 3">
    <name type="scientific">Trifolium pratense</name>
    <name type="common">Red clover</name>
    <dbReference type="NCBI Taxonomy" id="57577"/>
    <lineage>
        <taxon>Eukaryota</taxon>
        <taxon>Viridiplantae</taxon>
        <taxon>Streptophyta</taxon>
        <taxon>Embryophyta</taxon>
        <taxon>Tracheophyta</taxon>
        <taxon>Spermatophyta</taxon>
        <taxon>Magnoliopsida</taxon>
        <taxon>eudicotyledons</taxon>
        <taxon>Gunneridae</taxon>
        <taxon>Pentapetalae</taxon>
        <taxon>rosids</taxon>
        <taxon>fabids</taxon>
        <taxon>Fabales</taxon>
        <taxon>Fabaceae</taxon>
        <taxon>Papilionoideae</taxon>
        <taxon>50 kb inversion clade</taxon>
        <taxon>NPAAA clade</taxon>
        <taxon>Hologalegina</taxon>
        <taxon>IRL clade</taxon>
        <taxon>Trifolieae</taxon>
        <taxon>Trifolium</taxon>
    </lineage>
</organism>
<feature type="compositionally biased region" description="Low complexity" evidence="1">
    <location>
        <begin position="17"/>
        <end position="42"/>
    </location>
</feature>
<accession>A0A2K3KR92</accession>
<dbReference type="Proteomes" id="UP000236291">
    <property type="component" value="Unassembled WGS sequence"/>
</dbReference>
<name>A0A2K3KR92_TRIPR</name>
<reference evidence="2 3" key="2">
    <citation type="journal article" date="2017" name="Front. Plant Sci.">
        <title>Gene Classification and Mining of Molecular Markers Useful in Red Clover (Trifolium pratense) Breeding.</title>
        <authorList>
            <person name="Istvanek J."/>
            <person name="Dluhosova J."/>
            <person name="Dluhos P."/>
            <person name="Patkova L."/>
            <person name="Nedelnik J."/>
            <person name="Repkova J."/>
        </authorList>
    </citation>
    <scope>NUCLEOTIDE SEQUENCE [LARGE SCALE GENOMIC DNA]</scope>
    <source>
        <strain evidence="3">cv. Tatra</strain>
        <tissue evidence="2">Young leaves</tissue>
    </source>
</reference>
<evidence type="ECO:0000256" key="1">
    <source>
        <dbReference type="SAM" id="MobiDB-lite"/>
    </source>
</evidence>
<feature type="non-terminal residue" evidence="2">
    <location>
        <position position="1"/>
    </location>
</feature>
<evidence type="ECO:0000313" key="3">
    <source>
        <dbReference type="Proteomes" id="UP000236291"/>
    </source>
</evidence>
<evidence type="ECO:0000313" key="2">
    <source>
        <dbReference type="EMBL" id="PNX68791.1"/>
    </source>
</evidence>
<feature type="non-terminal residue" evidence="2">
    <location>
        <position position="72"/>
    </location>
</feature>
<proteinExistence type="predicted"/>